<protein>
    <submittedName>
        <fullName evidence="2 3">Uncharacterized protein</fullName>
    </submittedName>
</protein>
<feature type="region of interest" description="Disordered" evidence="1">
    <location>
        <begin position="1"/>
        <end position="20"/>
    </location>
</feature>
<dbReference type="AlphaFoldDB" id="G7IVZ0"/>
<name>G7IVZ0_MEDTR</name>
<feature type="compositionally biased region" description="Basic residues" evidence="1">
    <location>
        <begin position="40"/>
        <end position="60"/>
    </location>
</feature>
<dbReference type="EMBL" id="CM001219">
    <property type="protein sequence ID" value="AES68824.1"/>
    <property type="molecule type" value="Genomic_DNA"/>
</dbReference>
<evidence type="ECO:0000313" key="2">
    <source>
        <dbReference type="EMBL" id="AES68824.1"/>
    </source>
</evidence>
<dbReference type="HOGENOM" id="CLU_2609627_0_0_1"/>
<dbReference type="Proteomes" id="UP000002051">
    <property type="component" value="Chromosome 3"/>
</dbReference>
<reference evidence="2 4" key="2">
    <citation type="journal article" date="2014" name="BMC Genomics">
        <title>An improved genome release (version Mt4.0) for the model legume Medicago truncatula.</title>
        <authorList>
            <person name="Tang H."/>
            <person name="Krishnakumar V."/>
            <person name="Bidwell S."/>
            <person name="Rosen B."/>
            <person name="Chan A."/>
            <person name="Zhou S."/>
            <person name="Gentzbittel L."/>
            <person name="Childs K.L."/>
            <person name="Yandell M."/>
            <person name="Gundlach H."/>
            <person name="Mayer K.F."/>
            <person name="Schwartz D.C."/>
            <person name="Town C.D."/>
        </authorList>
    </citation>
    <scope>GENOME REANNOTATION</scope>
    <source>
        <strain evidence="3 4">cv. Jemalong A17</strain>
    </source>
</reference>
<keyword evidence="4" id="KW-1185">Reference proteome</keyword>
<reference evidence="2 4" key="1">
    <citation type="journal article" date="2011" name="Nature">
        <title>The Medicago genome provides insight into the evolution of rhizobial symbioses.</title>
        <authorList>
            <person name="Young N.D."/>
            <person name="Debelle F."/>
            <person name="Oldroyd G.E."/>
            <person name="Geurts R."/>
            <person name="Cannon S.B."/>
            <person name="Udvardi M.K."/>
            <person name="Benedito V.A."/>
            <person name="Mayer K.F."/>
            <person name="Gouzy J."/>
            <person name="Schoof H."/>
            <person name="Van de Peer Y."/>
            <person name="Proost S."/>
            <person name="Cook D.R."/>
            <person name="Meyers B.C."/>
            <person name="Spannagl M."/>
            <person name="Cheung F."/>
            <person name="De Mita S."/>
            <person name="Krishnakumar V."/>
            <person name="Gundlach H."/>
            <person name="Zhou S."/>
            <person name="Mudge J."/>
            <person name="Bharti A.K."/>
            <person name="Murray J.D."/>
            <person name="Naoumkina M.A."/>
            <person name="Rosen B."/>
            <person name="Silverstein K.A."/>
            <person name="Tang H."/>
            <person name="Rombauts S."/>
            <person name="Zhao P.X."/>
            <person name="Zhou P."/>
            <person name="Barbe V."/>
            <person name="Bardou P."/>
            <person name="Bechner M."/>
            <person name="Bellec A."/>
            <person name="Berger A."/>
            <person name="Berges H."/>
            <person name="Bidwell S."/>
            <person name="Bisseling T."/>
            <person name="Choisne N."/>
            <person name="Couloux A."/>
            <person name="Denny R."/>
            <person name="Deshpande S."/>
            <person name="Dai X."/>
            <person name="Doyle J.J."/>
            <person name="Dudez A.M."/>
            <person name="Farmer A.D."/>
            <person name="Fouteau S."/>
            <person name="Franken C."/>
            <person name="Gibelin C."/>
            <person name="Gish J."/>
            <person name="Goldstein S."/>
            <person name="Gonzalez A.J."/>
            <person name="Green P.J."/>
            <person name="Hallab A."/>
            <person name="Hartog M."/>
            <person name="Hua A."/>
            <person name="Humphray S.J."/>
            <person name="Jeong D.H."/>
            <person name="Jing Y."/>
            <person name="Jocker A."/>
            <person name="Kenton S.M."/>
            <person name="Kim D.J."/>
            <person name="Klee K."/>
            <person name="Lai H."/>
            <person name="Lang C."/>
            <person name="Lin S."/>
            <person name="Macmil S.L."/>
            <person name="Magdelenat G."/>
            <person name="Matthews L."/>
            <person name="McCorrison J."/>
            <person name="Monaghan E.L."/>
            <person name="Mun J.H."/>
            <person name="Najar F.Z."/>
            <person name="Nicholson C."/>
            <person name="Noirot C."/>
            <person name="O'Bleness M."/>
            <person name="Paule C.R."/>
            <person name="Poulain J."/>
            <person name="Prion F."/>
            <person name="Qin B."/>
            <person name="Qu C."/>
            <person name="Retzel E.F."/>
            <person name="Riddle C."/>
            <person name="Sallet E."/>
            <person name="Samain S."/>
            <person name="Samson N."/>
            <person name="Sanders I."/>
            <person name="Saurat O."/>
            <person name="Scarpelli C."/>
            <person name="Schiex T."/>
            <person name="Segurens B."/>
            <person name="Severin A.J."/>
            <person name="Sherrier D.J."/>
            <person name="Shi R."/>
            <person name="Sims S."/>
            <person name="Singer S.R."/>
            <person name="Sinharoy S."/>
            <person name="Sterck L."/>
            <person name="Viollet A."/>
            <person name="Wang B.B."/>
            <person name="Wang K."/>
            <person name="Wang M."/>
            <person name="Wang X."/>
            <person name="Warfsmann J."/>
            <person name="Weissenbach J."/>
            <person name="White D.D."/>
            <person name="White J.D."/>
            <person name="Wiley G.B."/>
            <person name="Wincker P."/>
            <person name="Xing Y."/>
            <person name="Yang L."/>
            <person name="Yao Z."/>
            <person name="Ying F."/>
            <person name="Zhai J."/>
            <person name="Zhou L."/>
            <person name="Zuber A."/>
            <person name="Denarie J."/>
            <person name="Dixon R.A."/>
            <person name="May G.D."/>
            <person name="Schwartz D.C."/>
            <person name="Rogers J."/>
            <person name="Quetier F."/>
            <person name="Town C.D."/>
            <person name="Roe B.A."/>
        </authorList>
    </citation>
    <scope>NUCLEOTIDE SEQUENCE [LARGE SCALE GENOMIC DNA]</scope>
    <source>
        <strain evidence="2">A17</strain>
        <strain evidence="3 4">cv. Jemalong A17</strain>
    </source>
</reference>
<sequence length="79" mass="9307">MTEAPQSLTIMDRSTTTTLNHPWPEAQQRLTIHDRSTTRLNHHGQKPKNKNQSHHRLTTERKKKITYWMLACNTSLQTE</sequence>
<proteinExistence type="predicted"/>
<feature type="region of interest" description="Disordered" evidence="1">
    <location>
        <begin position="39"/>
        <end position="60"/>
    </location>
</feature>
<evidence type="ECO:0000256" key="1">
    <source>
        <dbReference type="SAM" id="MobiDB-lite"/>
    </source>
</evidence>
<evidence type="ECO:0000313" key="3">
    <source>
        <dbReference type="EnsemblPlants" id="AES68824"/>
    </source>
</evidence>
<organism evidence="2 4">
    <name type="scientific">Medicago truncatula</name>
    <name type="common">Barrel medic</name>
    <name type="synonym">Medicago tribuloides</name>
    <dbReference type="NCBI Taxonomy" id="3880"/>
    <lineage>
        <taxon>Eukaryota</taxon>
        <taxon>Viridiplantae</taxon>
        <taxon>Streptophyta</taxon>
        <taxon>Embryophyta</taxon>
        <taxon>Tracheophyta</taxon>
        <taxon>Spermatophyta</taxon>
        <taxon>Magnoliopsida</taxon>
        <taxon>eudicotyledons</taxon>
        <taxon>Gunneridae</taxon>
        <taxon>Pentapetalae</taxon>
        <taxon>rosids</taxon>
        <taxon>fabids</taxon>
        <taxon>Fabales</taxon>
        <taxon>Fabaceae</taxon>
        <taxon>Papilionoideae</taxon>
        <taxon>50 kb inversion clade</taxon>
        <taxon>NPAAA clade</taxon>
        <taxon>Hologalegina</taxon>
        <taxon>IRL clade</taxon>
        <taxon>Trifolieae</taxon>
        <taxon>Medicago</taxon>
    </lineage>
</organism>
<evidence type="ECO:0000313" key="4">
    <source>
        <dbReference type="Proteomes" id="UP000002051"/>
    </source>
</evidence>
<reference evidence="3" key="3">
    <citation type="submission" date="2015-04" db="UniProtKB">
        <authorList>
            <consortium name="EnsemblPlants"/>
        </authorList>
    </citation>
    <scope>IDENTIFICATION</scope>
    <source>
        <strain evidence="3">cv. Jemalong A17</strain>
    </source>
</reference>
<gene>
    <name evidence="2" type="ordered locus">MTR_3g015710</name>
</gene>
<accession>G7IVZ0</accession>
<dbReference type="EnsemblPlants" id="AES68824">
    <property type="protein sequence ID" value="AES68824"/>
    <property type="gene ID" value="MTR_3g015710"/>
</dbReference>
<dbReference type="PaxDb" id="3880-AES68824"/>